<evidence type="ECO:0008006" key="6">
    <source>
        <dbReference type="Google" id="ProtNLM"/>
    </source>
</evidence>
<dbReference type="RefSeq" id="WP_083055000.1">
    <property type="nucleotide sequence ID" value="NZ_JACKVM010000014.1"/>
</dbReference>
<accession>A0A1W9Z4I5</accession>
<evidence type="ECO:0000259" key="3">
    <source>
        <dbReference type="Pfam" id="PF17482"/>
    </source>
</evidence>
<dbReference type="AlphaFoldDB" id="A0A1W9Z4I5"/>
<dbReference type="PANTHER" id="PTHR35861:SF1">
    <property type="entry name" value="PHAGE TAIL SHEATH PROTEIN"/>
    <property type="match status" value="1"/>
</dbReference>
<feature type="domain" description="Tail sheath protein subtilisin-like" evidence="2">
    <location>
        <begin position="423"/>
        <end position="540"/>
    </location>
</feature>
<dbReference type="Gene3D" id="3.40.50.11780">
    <property type="match status" value="2"/>
</dbReference>
<reference evidence="4 5" key="1">
    <citation type="submission" date="2017-02" db="EMBL/GenBank/DDBJ databases">
        <title>The new phylogeny of genus Mycobacterium.</title>
        <authorList>
            <person name="Tortoli E."/>
            <person name="Trovato A."/>
            <person name="Cirillo D.M."/>
        </authorList>
    </citation>
    <scope>NUCLEOTIDE SEQUENCE [LARGE SCALE GENOMIC DNA]</scope>
    <source>
        <strain evidence="4 5">DSM 45578</strain>
    </source>
</reference>
<dbReference type="PANTHER" id="PTHR35861">
    <property type="match status" value="1"/>
</dbReference>
<dbReference type="InterPro" id="IPR052042">
    <property type="entry name" value="Tail_sheath_structural"/>
</dbReference>
<evidence type="ECO:0000259" key="2">
    <source>
        <dbReference type="Pfam" id="PF04984"/>
    </source>
</evidence>
<protein>
    <recommendedName>
        <fullName evidence="6">Phage tail protein</fullName>
    </recommendedName>
</protein>
<dbReference type="Pfam" id="PF17482">
    <property type="entry name" value="Phage_sheath_1C"/>
    <property type="match status" value="1"/>
</dbReference>
<gene>
    <name evidence="4" type="ORF">BST17_01905</name>
</gene>
<evidence type="ECO:0000256" key="1">
    <source>
        <dbReference type="ARBA" id="ARBA00008005"/>
    </source>
</evidence>
<sequence>MPIAPTYPGVYVQELPSQFRAITGVATSVAAFVDWFSRGPLNQAIQVNSWADFERTFGGLHTRSEASYALDQFFANGGSTAWVVRVGNSATPADSTTAADVGIRKLNTGNAAALLTLTAREPGAWGNSIRAIIEPGSTPSTFNLIVREVNIAEGRQTVLREERYNDLDTTPADAAKTALDEKGAIVTASPLGTAGNLPSPSGTMTAVLTPAAIAGLPSAPPASNHIMKVDLTVPGVPVDTRDVDLGVAEFASIDDLAARLQGALRGAVPLAAGADPARVEYTRATVQITASGDRLQVLAGTGATHNVRLSFKPSALATALGLDDGTANNANENIAAYQLGQGGPFRAQADGDAGEDGTLPRVQDLVGQEAANPATGIYALNLADTINLLCVPRISRFDLPTASENFNDVTFGAAVAAFTLYCQRRRAMLLLDAPDNARSPTAIKSFMTMHAGVRDPNVALFYPRLTIGDPLRDYLDRSIGASGAIAGICARTDANRGVWKAPAGTDALVRGITRLETKLTDAENGILNPVGINCLRTFDLYGHVNWGGRTLVGVDAAPNQWKYIPVRRLALFLEETLYRSTLWVIHEPNDEPLWAQIRLSVGAFMNDLFQKGAFQGRTKQEAYFVHCDSTTTTPLDQERGIVNLTVGFAPLKPAEFLIISIQQIPPQVEV</sequence>
<proteinExistence type="inferred from homology"/>
<evidence type="ECO:0000313" key="4">
    <source>
        <dbReference type="EMBL" id="ORA07241.1"/>
    </source>
</evidence>
<evidence type="ECO:0000313" key="5">
    <source>
        <dbReference type="Proteomes" id="UP000192366"/>
    </source>
</evidence>
<dbReference type="Pfam" id="PF04984">
    <property type="entry name" value="Phage_sheath_1"/>
    <property type="match status" value="1"/>
</dbReference>
<dbReference type="InterPro" id="IPR020287">
    <property type="entry name" value="Tail_sheath_C"/>
</dbReference>
<organism evidence="4 5">
    <name type="scientific">Mycolicibacterium bacteremicum</name>
    <name type="common">Mycobacterium bacteremicum</name>
    <dbReference type="NCBI Taxonomy" id="564198"/>
    <lineage>
        <taxon>Bacteria</taxon>
        <taxon>Bacillati</taxon>
        <taxon>Actinomycetota</taxon>
        <taxon>Actinomycetes</taxon>
        <taxon>Mycobacteriales</taxon>
        <taxon>Mycobacteriaceae</taxon>
        <taxon>Mycolicibacterium</taxon>
    </lineage>
</organism>
<dbReference type="EMBL" id="MVHJ01000001">
    <property type="protein sequence ID" value="ORA07241.1"/>
    <property type="molecule type" value="Genomic_DNA"/>
</dbReference>
<name>A0A1W9Z4I5_MYCBA</name>
<feature type="domain" description="Tail sheath protein C-terminal" evidence="3">
    <location>
        <begin position="558"/>
        <end position="663"/>
    </location>
</feature>
<comment type="similarity">
    <text evidence="1">Belongs to the myoviridae tail sheath protein family.</text>
</comment>
<keyword evidence="5" id="KW-1185">Reference proteome</keyword>
<dbReference type="STRING" id="564198.BST17_01905"/>
<dbReference type="Proteomes" id="UP000192366">
    <property type="component" value="Unassembled WGS sequence"/>
</dbReference>
<dbReference type="OrthoDB" id="9767864at2"/>
<dbReference type="InterPro" id="IPR035089">
    <property type="entry name" value="Phage_sheath_subtilisin"/>
</dbReference>
<comment type="caution">
    <text evidence="4">The sequence shown here is derived from an EMBL/GenBank/DDBJ whole genome shotgun (WGS) entry which is preliminary data.</text>
</comment>